<feature type="domain" description="HTH araC/xylS-type" evidence="4">
    <location>
        <begin position="151"/>
        <end position="249"/>
    </location>
</feature>
<keyword evidence="6" id="KW-1185">Reference proteome</keyword>
<evidence type="ECO:0000256" key="2">
    <source>
        <dbReference type="ARBA" id="ARBA00023125"/>
    </source>
</evidence>
<evidence type="ECO:0000313" key="5">
    <source>
        <dbReference type="EMBL" id="TDH38184.1"/>
    </source>
</evidence>
<evidence type="ECO:0000256" key="1">
    <source>
        <dbReference type="ARBA" id="ARBA00023015"/>
    </source>
</evidence>
<dbReference type="InterPro" id="IPR018060">
    <property type="entry name" value="HTH_AraC"/>
</dbReference>
<keyword evidence="2" id="KW-0238">DNA-binding</keyword>
<name>A0A4R5PMF7_9HYPH</name>
<reference evidence="5 6" key="1">
    <citation type="journal article" date="2013" name="Int. J. Syst. Evol. Microbiol.">
        <title>Hoeflea suaedae sp. nov., an endophytic bacterium isolated from the root of the halophyte Suaeda maritima.</title>
        <authorList>
            <person name="Chung E.J."/>
            <person name="Park J.A."/>
            <person name="Pramanik P."/>
            <person name="Bibi F."/>
            <person name="Jeon C.O."/>
            <person name="Chung Y.R."/>
        </authorList>
    </citation>
    <scope>NUCLEOTIDE SEQUENCE [LARGE SCALE GENOMIC DNA]</scope>
    <source>
        <strain evidence="5 6">YC6898</strain>
    </source>
</reference>
<dbReference type="PROSITE" id="PS00041">
    <property type="entry name" value="HTH_ARAC_FAMILY_1"/>
    <property type="match status" value="1"/>
</dbReference>
<gene>
    <name evidence="5" type="ORF">E2A64_03420</name>
</gene>
<dbReference type="InterPro" id="IPR050204">
    <property type="entry name" value="AraC_XylS_family_regulators"/>
</dbReference>
<dbReference type="EMBL" id="SMSI01000001">
    <property type="protein sequence ID" value="TDH38184.1"/>
    <property type="molecule type" value="Genomic_DNA"/>
</dbReference>
<evidence type="ECO:0000259" key="4">
    <source>
        <dbReference type="PROSITE" id="PS01124"/>
    </source>
</evidence>
<dbReference type="Gene3D" id="1.10.10.60">
    <property type="entry name" value="Homeodomain-like"/>
    <property type="match status" value="2"/>
</dbReference>
<keyword evidence="1" id="KW-0805">Transcription regulation</keyword>
<organism evidence="5 6">
    <name type="scientific">Pseudohoeflea suaedae</name>
    <dbReference type="NCBI Taxonomy" id="877384"/>
    <lineage>
        <taxon>Bacteria</taxon>
        <taxon>Pseudomonadati</taxon>
        <taxon>Pseudomonadota</taxon>
        <taxon>Alphaproteobacteria</taxon>
        <taxon>Hyphomicrobiales</taxon>
        <taxon>Rhizobiaceae</taxon>
        <taxon>Pseudohoeflea</taxon>
    </lineage>
</organism>
<sequence length="254" mass="28755">MENERRSGRHIAFFHTTTHRGLETFQLLLQSEDMGLDRLLRGSIRNGSKFDIVETLPASGETEKRIVIFDCRRHLRGLTGTPNLKPGAGQSNLGLIDAQTDSRQDIYLAGFADFLSWPLVAPELHVRLLAQCRAQSLKDPAYRYSRVAMVERSCAYMAENIGSNVSIRALADMSNTNHNTLNATFKREMGLPPSAWQRKLRLESAARQLRLTNTPVSVIAADFGYDLPCNFTTAFRRHFGVTPYNYRNTENYKN</sequence>
<accession>A0A4R5PMF7</accession>
<dbReference type="Pfam" id="PF12833">
    <property type="entry name" value="HTH_18"/>
    <property type="match status" value="1"/>
</dbReference>
<dbReference type="PROSITE" id="PS01124">
    <property type="entry name" value="HTH_ARAC_FAMILY_2"/>
    <property type="match status" value="1"/>
</dbReference>
<evidence type="ECO:0000313" key="6">
    <source>
        <dbReference type="Proteomes" id="UP000295131"/>
    </source>
</evidence>
<dbReference type="PANTHER" id="PTHR46796">
    <property type="entry name" value="HTH-TYPE TRANSCRIPTIONAL ACTIVATOR RHAS-RELATED"/>
    <property type="match status" value="1"/>
</dbReference>
<keyword evidence="3" id="KW-0804">Transcription</keyword>
<proteinExistence type="predicted"/>
<comment type="caution">
    <text evidence="5">The sequence shown here is derived from an EMBL/GenBank/DDBJ whole genome shotgun (WGS) entry which is preliminary data.</text>
</comment>
<evidence type="ECO:0000256" key="3">
    <source>
        <dbReference type="ARBA" id="ARBA00023163"/>
    </source>
</evidence>
<dbReference type="AlphaFoldDB" id="A0A4R5PMF7"/>
<dbReference type="GO" id="GO:0043565">
    <property type="term" value="F:sequence-specific DNA binding"/>
    <property type="evidence" value="ECO:0007669"/>
    <property type="project" value="InterPro"/>
</dbReference>
<dbReference type="InterPro" id="IPR018062">
    <property type="entry name" value="HTH_AraC-typ_CS"/>
</dbReference>
<dbReference type="Proteomes" id="UP000295131">
    <property type="component" value="Unassembled WGS sequence"/>
</dbReference>
<dbReference type="InterPro" id="IPR009057">
    <property type="entry name" value="Homeodomain-like_sf"/>
</dbReference>
<dbReference type="SMART" id="SM00342">
    <property type="entry name" value="HTH_ARAC"/>
    <property type="match status" value="1"/>
</dbReference>
<dbReference type="SUPFAM" id="SSF46689">
    <property type="entry name" value="Homeodomain-like"/>
    <property type="match status" value="2"/>
</dbReference>
<dbReference type="GO" id="GO:0003700">
    <property type="term" value="F:DNA-binding transcription factor activity"/>
    <property type="evidence" value="ECO:0007669"/>
    <property type="project" value="InterPro"/>
</dbReference>
<protein>
    <submittedName>
        <fullName evidence="5">AraC family transcriptional regulator</fullName>
    </submittedName>
</protein>